<evidence type="ECO:0000313" key="3">
    <source>
        <dbReference type="Proteomes" id="UP000518681"/>
    </source>
</evidence>
<keyword evidence="1" id="KW-1133">Transmembrane helix</keyword>
<dbReference type="EMBL" id="JACIIK010000009">
    <property type="protein sequence ID" value="MBB6204491.1"/>
    <property type="molecule type" value="Genomic_DNA"/>
</dbReference>
<gene>
    <name evidence="2" type="ORF">GGD69_005385</name>
</gene>
<sequence>MGSNLVIYVVILLCLAAVARYGIRKGKTRQQAARAFGILAAVAGIPIAAQAIGLLFHPFA</sequence>
<keyword evidence="1" id="KW-0812">Transmembrane</keyword>
<keyword evidence="1" id="KW-0472">Membrane</keyword>
<comment type="caution">
    <text evidence="2">The sequence shown here is derived from an EMBL/GenBank/DDBJ whole genome shotgun (WGS) entry which is preliminary data.</text>
</comment>
<evidence type="ECO:0000313" key="2">
    <source>
        <dbReference type="EMBL" id="MBB6204491.1"/>
    </source>
</evidence>
<reference evidence="2 3" key="1">
    <citation type="submission" date="2020-08" db="EMBL/GenBank/DDBJ databases">
        <title>Genomic Encyclopedia of Type Strains, Phase IV (KMG-V): Genome sequencing to study the core and pangenomes of soil and plant-associated prokaryotes.</title>
        <authorList>
            <person name="Whitman W."/>
        </authorList>
    </citation>
    <scope>NUCLEOTIDE SEQUENCE [LARGE SCALE GENOMIC DNA]</scope>
    <source>
        <strain evidence="2 3">SEMIA 4013</strain>
    </source>
</reference>
<dbReference type="RefSeq" id="WP_183801121.1">
    <property type="nucleotide sequence ID" value="NZ_JACIII010000013.1"/>
</dbReference>
<evidence type="ECO:0000256" key="1">
    <source>
        <dbReference type="SAM" id="Phobius"/>
    </source>
</evidence>
<dbReference type="Proteomes" id="UP000518681">
    <property type="component" value="Unassembled WGS sequence"/>
</dbReference>
<feature type="transmembrane region" description="Helical" evidence="1">
    <location>
        <begin position="6"/>
        <end position="23"/>
    </location>
</feature>
<accession>A0AAW3V283</accession>
<dbReference type="AlphaFoldDB" id="A0AAW3V283"/>
<organism evidence="2 3">
    <name type="scientific">Paraburkholderia fungorum</name>
    <dbReference type="NCBI Taxonomy" id="134537"/>
    <lineage>
        <taxon>Bacteria</taxon>
        <taxon>Pseudomonadati</taxon>
        <taxon>Pseudomonadota</taxon>
        <taxon>Betaproteobacteria</taxon>
        <taxon>Burkholderiales</taxon>
        <taxon>Burkholderiaceae</taxon>
        <taxon>Paraburkholderia</taxon>
    </lineage>
</organism>
<name>A0AAW3V283_9BURK</name>
<proteinExistence type="predicted"/>
<protein>
    <submittedName>
        <fullName evidence="2">Alkylhydroperoxidase/carboxymuconolactone decarboxylase family protein YurZ</fullName>
    </submittedName>
</protein>
<feature type="transmembrane region" description="Helical" evidence="1">
    <location>
        <begin position="35"/>
        <end position="56"/>
    </location>
</feature>